<reference evidence="4 5" key="1">
    <citation type="submission" date="2019-12" db="EMBL/GenBank/DDBJ databases">
        <authorList>
            <person name="Huq M.A."/>
        </authorList>
    </citation>
    <scope>NUCLEOTIDE SEQUENCE [LARGE SCALE GENOMIC DNA]</scope>
    <source>
        <strain evidence="4 5">MAH-18</strain>
    </source>
</reference>
<evidence type="ECO:0000313" key="5">
    <source>
        <dbReference type="Proteomes" id="UP000473525"/>
    </source>
</evidence>
<dbReference type="EMBL" id="WSEK01000004">
    <property type="protein sequence ID" value="MVQ49429.1"/>
    <property type="molecule type" value="Genomic_DNA"/>
</dbReference>
<organism evidence="4 5">
    <name type="scientific">Nocardioides agri</name>
    <dbReference type="NCBI Taxonomy" id="2682843"/>
    <lineage>
        <taxon>Bacteria</taxon>
        <taxon>Bacillati</taxon>
        <taxon>Actinomycetota</taxon>
        <taxon>Actinomycetes</taxon>
        <taxon>Propionibacteriales</taxon>
        <taxon>Nocardioidaceae</taxon>
        <taxon>Nocardioides</taxon>
    </lineage>
</organism>
<feature type="transmembrane region" description="Helical" evidence="2">
    <location>
        <begin position="67"/>
        <end position="89"/>
    </location>
</feature>
<protein>
    <recommendedName>
        <fullName evidence="3">VanZ-like domain-containing protein</fullName>
    </recommendedName>
</protein>
<evidence type="ECO:0000256" key="2">
    <source>
        <dbReference type="SAM" id="Phobius"/>
    </source>
</evidence>
<feature type="transmembrane region" description="Helical" evidence="2">
    <location>
        <begin position="42"/>
        <end position="61"/>
    </location>
</feature>
<proteinExistence type="predicted"/>
<evidence type="ECO:0000256" key="1">
    <source>
        <dbReference type="SAM" id="MobiDB-lite"/>
    </source>
</evidence>
<accession>A0A6L6XQ75</accession>
<feature type="transmembrane region" description="Helical" evidence="2">
    <location>
        <begin position="15"/>
        <end position="35"/>
    </location>
</feature>
<dbReference type="InterPro" id="IPR006976">
    <property type="entry name" value="VanZ-like"/>
</dbReference>
<sequence>MAGWLAHGGLNQSDAEFLCNALIVAPVSALGSILWPRTTWRTWTALALVGACAVEITQGALLTERTASYVDVVANTLGGLLGALVVLAWRRVSRRRTAAGTPPSSPVGPRRPRDPRS</sequence>
<dbReference type="Pfam" id="PF04892">
    <property type="entry name" value="VanZ"/>
    <property type="match status" value="1"/>
</dbReference>
<evidence type="ECO:0000259" key="3">
    <source>
        <dbReference type="Pfam" id="PF04892"/>
    </source>
</evidence>
<name>A0A6L6XQ75_9ACTN</name>
<feature type="region of interest" description="Disordered" evidence="1">
    <location>
        <begin position="96"/>
        <end position="117"/>
    </location>
</feature>
<gene>
    <name evidence="4" type="ORF">GON03_09565</name>
</gene>
<keyword evidence="2" id="KW-1133">Transmembrane helix</keyword>
<feature type="domain" description="VanZ-like" evidence="3">
    <location>
        <begin position="17"/>
        <end position="88"/>
    </location>
</feature>
<keyword evidence="2" id="KW-0472">Membrane</keyword>
<keyword evidence="5" id="KW-1185">Reference proteome</keyword>
<dbReference type="AlphaFoldDB" id="A0A6L6XQ75"/>
<evidence type="ECO:0000313" key="4">
    <source>
        <dbReference type="EMBL" id="MVQ49429.1"/>
    </source>
</evidence>
<keyword evidence="2" id="KW-0812">Transmembrane</keyword>
<dbReference type="Proteomes" id="UP000473525">
    <property type="component" value="Unassembled WGS sequence"/>
</dbReference>
<comment type="caution">
    <text evidence="4">The sequence shown here is derived from an EMBL/GenBank/DDBJ whole genome shotgun (WGS) entry which is preliminary data.</text>
</comment>